<evidence type="ECO:0000313" key="12">
    <source>
        <dbReference type="EMBL" id="VAW83158.1"/>
    </source>
</evidence>
<dbReference type="EMBL" id="UOFO01000002">
    <property type="protein sequence ID" value="VAW83158.1"/>
    <property type="molecule type" value="Genomic_DNA"/>
</dbReference>
<evidence type="ECO:0000256" key="5">
    <source>
        <dbReference type="ARBA" id="ARBA00022519"/>
    </source>
</evidence>
<evidence type="ECO:0000256" key="6">
    <source>
        <dbReference type="ARBA" id="ARBA00022692"/>
    </source>
</evidence>
<protein>
    <recommendedName>
        <fullName evidence="11">HemY N-terminal domain-containing protein</fullName>
    </recommendedName>
</protein>
<comment type="function">
    <text evidence="1">Involved in a late step of protoheme IX synthesis.</text>
</comment>
<evidence type="ECO:0000256" key="1">
    <source>
        <dbReference type="ARBA" id="ARBA00002962"/>
    </source>
</evidence>
<feature type="transmembrane region" description="Helical" evidence="10">
    <location>
        <begin position="41"/>
        <end position="64"/>
    </location>
</feature>
<dbReference type="AlphaFoldDB" id="A0A3B0YQL2"/>
<dbReference type="InterPro" id="IPR010817">
    <property type="entry name" value="HemY_N"/>
</dbReference>
<evidence type="ECO:0000256" key="3">
    <source>
        <dbReference type="ARBA" id="ARBA00004744"/>
    </source>
</evidence>
<comment type="pathway">
    <text evidence="3">Porphyrin-containing compound metabolism; protoheme biosynthesis.</text>
</comment>
<evidence type="ECO:0000256" key="9">
    <source>
        <dbReference type="ARBA" id="ARBA00023244"/>
    </source>
</evidence>
<organism evidence="12">
    <name type="scientific">hydrothermal vent metagenome</name>
    <dbReference type="NCBI Taxonomy" id="652676"/>
    <lineage>
        <taxon>unclassified sequences</taxon>
        <taxon>metagenomes</taxon>
        <taxon>ecological metagenomes</taxon>
    </lineage>
</organism>
<evidence type="ECO:0000256" key="2">
    <source>
        <dbReference type="ARBA" id="ARBA00004429"/>
    </source>
</evidence>
<evidence type="ECO:0000256" key="10">
    <source>
        <dbReference type="SAM" id="Phobius"/>
    </source>
</evidence>
<dbReference type="Gene3D" id="1.25.40.10">
    <property type="entry name" value="Tetratricopeptide repeat domain"/>
    <property type="match status" value="2"/>
</dbReference>
<comment type="subcellular location">
    <subcellularLocation>
        <location evidence="2">Cell inner membrane</location>
        <topology evidence="2">Multi-pass membrane protein</topology>
    </subcellularLocation>
</comment>
<evidence type="ECO:0000256" key="7">
    <source>
        <dbReference type="ARBA" id="ARBA00022989"/>
    </source>
</evidence>
<gene>
    <name evidence="12" type="ORF">MNBD_GAMMA16-452</name>
</gene>
<dbReference type="InterPro" id="IPR011990">
    <property type="entry name" value="TPR-like_helical_dom_sf"/>
</dbReference>
<dbReference type="SUPFAM" id="SSF48452">
    <property type="entry name" value="TPR-like"/>
    <property type="match status" value="2"/>
</dbReference>
<dbReference type="UniPathway" id="UPA00252"/>
<sequence>MRFLILTIVVILGAVYLGLEIEKYPGHVMIQIDDVKTINAPVGLSLGALLAGFIIFYITVRLLSTAIRSPKIIRKHNSNKREKAAHNALNKGLLELSQGHWKQAQKRLSKAIKHKDTAALGYLGTARAAQELGNTKVRDKCLRLAENATANSDISAGITGAQLLVADRKPEQAAHQLQQLLRKDPKNTLILAELKDCYIKSEAWESLAELIPALQEYKVLTSSEALRLARSTFTHVLGVASQAGDDTRALDDAWKLVPYEMRRDKELLSLYIHYLLENGEGSRPENILRNKIKQGWDDSLVHLYGLVDSGTPAPQLARAERWLKRRPDNAVLLLTLGRLALRNHLWSKARSYLEKSVDVDPRPETYMLLGKLLEQTGESVIAGECFREGLNITVRDNLRLERTPIDSIEGKKSKALSIASGPEALRPAT</sequence>
<feature type="domain" description="HemY N-terminal" evidence="11">
    <location>
        <begin position="26"/>
        <end position="133"/>
    </location>
</feature>
<evidence type="ECO:0000256" key="8">
    <source>
        <dbReference type="ARBA" id="ARBA00023136"/>
    </source>
</evidence>
<accession>A0A3B0YQL2</accession>
<keyword evidence="4" id="KW-1003">Cell membrane</keyword>
<dbReference type="GO" id="GO:0006779">
    <property type="term" value="P:porphyrin-containing compound biosynthetic process"/>
    <property type="evidence" value="ECO:0007669"/>
    <property type="project" value="UniProtKB-KW"/>
</dbReference>
<evidence type="ECO:0000259" key="11">
    <source>
        <dbReference type="Pfam" id="PF07219"/>
    </source>
</evidence>
<dbReference type="InterPro" id="IPR005254">
    <property type="entry name" value="Heme_biosyn_assoc_TPR_pro"/>
</dbReference>
<keyword evidence="7 10" id="KW-1133">Transmembrane helix</keyword>
<dbReference type="Pfam" id="PF07219">
    <property type="entry name" value="HemY_N"/>
    <property type="match status" value="1"/>
</dbReference>
<keyword evidence="6 10" id="KW-0812">Transmembrane</keyword>
<dbReference type="GO" id="GO:0042168">
    <property type="term" value="P:heme metabolic process"/>
    <property type="evidence" value="ECO:0007669"/>
    <property type="project" value="InterPro"/>
</dbReference>
<keyword evidence="9" id="KW-0627">Porphyrin biosynthesis</keyword>
<dbReference type="NCBIfam" id="TIGR00540">
    <property type="entry name" value="TPR_hemY_coli"/>
    <property type="match status" value="1"/>
</dbReference>
<name>A0A3B0YQL2_9ZZZZ</name>
<keyword evidence="5" id="KW-0997">Cell inner membrane</keyword>
<proteinExistence type="predicted"/>
<keyword evidence="8 10" id="KW-0472">Membrane</keyword>
<evidence type="ECO:0000256" key="4">
    <source>
        <dbReference type="ARBA" id="ARBA00022475"/>
    </source>
</evidence>
<reference evidence="12" key="1">
    <citation type="submission" date="2018-06" db="EMBL/GenBank/DDBJ databases">
        <authorList>
            <person name="Zhirakovskaya E."/>
        </authorList>
    </citation>
    <scope>NUCLEOTIDE SEQUENCE</scope>
</reference>
<dbReference type="GO" id="GO:0005886">
    <property type="term" value="C:plasma membrane"/>
    <property type="evidence" value="ECO:0007669"/>
    <property type="project" value="UniProtKB-SubCell"/>
</dbReference>